<keyword evidence="8" id="KW-1185">Reference proteome</keyword>
<dbReference type="GO" id="GO:0016020">
    <property type="term" value="C:membrane"/>
    <property type="evidence" value="ECO:0007669"/>
    <property type="project" value="UniProtKB-SubCell"/>
</dbReference>
<evidence type="ECO:0000256" key="5">
    <source>
        <dbReference type="SAM" id="MobiDB-lite"/>
    </source>
</evidence>
<dbReference type="InParanoid" id="B8BWF7"/>
<dbReference type="GO" id="GO:0046873">
    <property type="term" value="F:metal ion transmembrane transporter activity"/>
    <property type="evidence" value="ECO:0007669"/>
    <property type="project" value="InterPro"/>
</dbReference>
<feature type="region of interest" description="Disordered" evidence="5">
    <location>
        <begin position="78"/>
        <end position="99"/>
    </location>
</feature>
<proteinExistence type="predicted"/>
<accession>B8BWF7</accession>
<evidence type="ECO:0000256" key="6">
    <source>
        <dbReference type="SAM" id="Phobius"/>
    </source>
</evidence>
<comment type="subcellular location">
    <subcellularLocation>
        <location evidence="1">Membrane</location>
        <topology evidence="1">Multi-pass membrane protein</topology>
    </subcellularLocation>
</comment>
<feature type="compositionally biased region" description="Polar residues" evidence="5">
    <location>
        <begin position="78"/>
        <end position="88"/>
    </location>
</feature>
<reference evidence="7 8" key="1">
    <citation type="journal article" date="2004" name="Science">
        <title>The genome of the diatom Thalassiosira pseudonana: ecology, evolution, and metabolism.</title>
        <authorList>
            <person name="Armbrust E.V."/>
            <person name="Berges J.A."/>
            <person name="Bowler C."/>
            <person name="Green B.R."/>
            <person name="Martinez D."/>
            <person name="Putnam N.H."/>
            <person name="Zhou S."/>
            <person name="Allen A.E."/>
            <person name="Apt K.E."/>
            <person name="Bechner M."/>
            <person name="Brzezinski M.A."/>
            <person name="Chaal B.K."/>
            <person name="Chiovitti A."/>
            <person name="Davis A.K."/>
            <person name="Demarest M.S."/>
            <person name="Detter J.C."/>
            <person name="Glavina T."/>
            <person name="Goodstein D."/>
            <person name="Hadi M.Z."/>
            <person name="Hellsten U."/>
            <person name="Hildebrand M."/>
            <person name="Jenkins B.D."/>
            <person name="Jurka J."/>
            <person name="Kapitonov V.V."/>
            <person name="Kroger N."/>
            <person name="Lau W.W."/>
            <person name="Lane T.W."/>
            <person name="Larimer F.W."/>
            <person name="Lippmeier J.C."/>
            <person name="Lucas S."/>
            <person name="Medina M."/>
            <person name="Montsant A."/>
            <person name="Obornik M."/>
            <person name="Parker M.S."/>
            <person name="Palenik B."/>
            <person name="Pazour G.J."/>
            <person name="Richardson P.M."/>
            <person name="Rynearson T.A."/>
            <person name="Saito M.A."/>
            <person name="Schwartz D.C."/>
            <person name="Thamatrakoln K."/>
            <person name="Valentin K."/>
            <person name="Vardi A."/>
            <person name="Wilkerson F.P."/>
            <person name="Rokhsar D.S."/>
        </authorList>
    </citation>
    <scope>NUCLEOTIDE SEQUENCE [LARGE SCALE GENOMIC DNA]</scope>
    <source>
        <strain evidence="7 8">CCMP1335</strain>
    </source>
</reference>
<dbReference type="RefSeq" id="XP_002288589.1">
    <property type="nucleotide sequence ID" value="XM_002288553.1"/>
</dbReference>
<evidence type="ECO:0000313" key="8">
    <source>
        <dbReference type="Proteomes" id="UP000001449"/>
    </source>
</evidence>
<sequence length="457" mass="51162">MASSRGFDEEQGWLSNGQQSLDSSSSTSSSSSGDKEDRQRDTSFQTNVSYGEMQDQVSELSSLVRNGGRISPFVPIYGSSSAEENNGSFDAPTNPRQMHERTISDESILTVAELPGMTIRAHSIQLGQRGNCTIRHSTAKVALRSAQLERRGFRSRQQRVPPLPNKPQQIEEGVSTAVALPVKDCYWVDIETLPRSSEELYEFLKQLRLPKFFLGVLCEPNNWTSEVVALKFVTLAMFQILPNNPESDEITYVALLSMPRLLVTFSTCTVDELASFEGLYQLVSQYMRQKERISEPSNTGLLLSWLQFHVQRTSRAIRELRVKTLQMDQSLDRDFANFDFEELVEVKNCLLRVVSVAEEQHGTIEVLAGAEGSSEGLDFANCQGALSVLRASAASNERLSSRVDKHVNELRERIMAHREQTLNQRLALLTILSAIFMPLTLLSGIWGMNFEGQALLV</sequence>
<dbReference type="Proteomes" id="UP000001449">
    <property type="component" value="Chromosome 3"/>
</dbReference>
<evidence type="ECO:0000313" key="7">
    <source>
        <dbReference type="EMBL" id="EED94025.1"/>
    </source>
</evidence>
<organism evidence="7 8">
    <name type="scientific">Thalassiosira pseudonana</name>
    <name type="common">Marine diatom</name>
    <name type="synonym">Cyclotella nana</name>
    <dbReference type="NCBI Taxonomy" id="35128"/>
    <lineage>
        <taxon>Eukaryota</taxon>
        <taxon>Sar</taxon>
        <taxon>Stramenopiles</taxon>
        <taxon>Ochrophyta</taxon>
        <taxon>Bacillariophyta</taxon>
        <taxon>Coscinodiscophyceae</taxon>
        <taxon>Thalassiosirophycidae</taxon>
        <taxon>Thalassiosirales</taxon>
        <taxon>Thalassiosiraceae</taxon>
        <taxon>Thalassiosira</taxon>
    </lineage>
</organism>
<feature type="region of interest" description="Disordered" evidence="5">
    <location>
        <begin position="1"/>
        <end position="42"/>
    </location>
</feature>
<feature type="transmembrane region" description="Helical" evidence="6">
    <location>
        <begin position="426"/>
        <end position="448"/>
    </location>
</feature>
<dbReference type="eggNOG" id="ENOG502T2V2">
    <property type="taxonomic scope" value="Eukaryota"/>
</dbReference>
<evidence type="ECO:0000256" key="4">
    <source>
        <dbReference type="ARBA" id="ARBA00023136"/>
    </source>
</evidence>
<dbReference type="OMA" id="RIMAHRE"/>
<dbReference type="KEGG" id="tps:THAPSDRAFT_3954"/>
<evidence type="ECO:0008006" key="9">
    <source>
        <dbReference type="Google" id="ProtNLM"/>
    </source>
</evidence>
<dbReference type="AlphaFoldDB" id="B8BWF7"/>
<dbReference type="GeneID" id="7452122"/>
<dbReference type="SUPFAM" id="SSF144083">
    <property type="entry name" value="Magnesium transport protein CorA, transmembrane region"/>
    <property type="match status" value="1"/>
</dbReference>
<dbReference type="EMBL" id="CM000640">
    <property type="protein sequence ID" value="EED94025.1"/>
    <property type="molecule type" value="Genomic_DNA"/>
</dbReference>
<name>B8BWF7_THAPS</name>
<keyword evidence="4 6" id="KW-0472">Membrane</keyword>
<dbReference type="PaxDb" id="35128-Thaps3954"/>
<dbReference type="Pfam" id="PF01544">
    <property type="entry name" value="CorA"/>
    <property type="match status" value="1"/>
</dbReference>
<evidence type="ECO:0000256" key="2">
    <source>
        <dbReference type="ARBA" id="ARBA00022692"/>
    </source>
</evidence>
<gene>
    <name evidence="7" type="ORF">THAPSDRAFT_3954</name>
</gene>
<evidence type="ECO:0000256" key="1">
    <source>
        <dbReference type="ARBA" id="ARBA00004141"/>
    </source>
</evidence>
<dbReference type="Gene3D" id="1.20.58.340">
    <property type="entry name" value="Magnesium transport protein CorA, transmembrane region"/>
    <property type="match status" value="1"/>
</dbReference>
<protein>
    <recommendedName>
        <fullName evidence="9">Magnesium transporter</fullName>
    </recommendedName>
</protein>
<dbReference type="InterPro" id="IPR002523">
    <property type="entry name" value="MgTranspt_CorA/ZnTranspt_ZntB"/>
</dbReference>
<evidence type="ECO:0000256" key="3">
    <source>
        <dbReference type="ARBA" id="ARBA00022989"/>
    </source>
</evidence>
<reference evidence="7 8" key="2">
    <citation type="journal article" date="2008" name="Nature">
        <title>The Phaeodactylum genome reveals the evolutionary history of diatom genomes.</title>
        <authorList>
            <person name="Bowler C."/>
            <person name="Allen A.E."/>
            <person name="Badger J.H."/>
            <person name="Grimwood J."/>
            <person name="Jabbari K."/>
            <person name="Kuo A."/>
            <person name="Maheswari U."/>
            <person name="Martens C."/>
            <person name="Maumus F."/>
            <person name="Otillar R.P."/>
            <person name="Rayko E."/>
            <person name="Salamov A."/>
            <person name="Vandepoele K."/>
            <person name="Beszteri B."/>
            <person name="Gruber A."/>
            <person name="Heijde M."/>
            <person name="Katinka M."/>
            <person name="Mock T."/>
            <person name="Valentin K."/>
            <person name="Verret F."/>
            <person name="Berges J.A."/>
            <person name="Brownlee C."/>
            <person name="Cadoret J.P."/>
            <person name="Chiovitti A."/>
            <person name="Choi C.J."/>
            <person name="Coesel S."/>
            <person name="De Martino A."/>
            <person name="Detter J.C."/>
            <person name="Durkin C."/>
            <person name="Falciatore A."/>
            <person name="Fournet J."/>
            <person name="Haruta M."/>
            <person name="Huysman M.J."/>
            <person name="Jenkins B.D."/>
            <person name="Jiroutova K."/>
            <person name="Jorgensen R.E."/>
            <person name="Joubert Y."/>
            <person name="Kaplan A."/>
            <person name="Kroger N."/>
            <person name="Kroth P.G."/>
            <person name="La Roche J."/>
            <person name="Lindquist E."/>
            <person name="Lommer M."/>
            <person name="Martin-Jezequel V."/>
            <person name="Lopez P.J."/>
            <person name="Lucas S."/>
            <person name="Mangogna M."/>
            <person name="McGinnis K."/>
            <person name="Medlin L.K."/>
            <person name="Montsant A."/>
            <person name="Oudot-Le Secq M.P."/>
            <person name="Napoli C."/>
            <person name="Obornik M."/>
            <person name="Parker M.S."/>
            <person name="Petit J.L."/>
            <person name="Porcel B.M."/>
            <person name="Poulsen N."/>
            <person name="Robison M."/>
            <person name="Rychlewski L."/>
            <person name="Rynearson T.A."/>
            <person name="Schmutz J."/>
            <person name="Shapiro H."/>
            <person name="Siaut M."/>
            <person name="Stanley M."/>
            <person name="Sussman M.R."/>
            <person name="Taylor A.R."/>
            <person name="Vardi A."/>
            <person name="von Dassow P."/>
            <person name="Vyverman W."/>
            <person name="Willis A."/>
            <person name="Wyrwicz L.S."/>
            <person name="Rokhsar D.S."/>
            <person name="Weissenbach J."/>
            <person name="Armbrust E.V."/>
            <person name="Green B.R."/>
            <person name="Van de Peer Y."/>
            <person name="Grigoriev I.V."/>
        </authorList>
    </citation>
    <scope>NUCLEOTIDE SEQUENCE [LARGE SCALE GENOMIC DNA]</scope>
    <source>
        <strain evidence="7 8">CCMP1335</strain>
    </source>
</reference>
<keyword evidence="2 6" id="KW-0812">Transmembrane</keyword>
<keyword evidence="3 6" id="KW-1133">Transmembrane helix</keyword>
<dbReference type="InterPro" id="IPR045863">
    <property type="entry name" value="CorA_TM1_TM2"/>
</dbReference>
<dbReference type="HOGENOM" id="CLU_599228_0_0_1"/>
<feature type="compositionally biased region" description="Low complexity" evidence="5">
    <location>
        <begin position="14"/>
        <end position="32"/>
    </location>
</feature>